<comment type="subcellular location">
    <subcellularLocation>
        <location evidence="1">Cell membrane</location>
        <topology evidence="1">Multi-pass membrane protein</topology>
    </subcellularLocation>
</comment>
<dbReference type="Gene3D" id="3.30.240.20">
    <property type="entry name" value="bsu07140 like domains"/>
    <property type="match status" value="1"/>
</dbReference>
<evidence type="ECO:0000256" key="4">
    <source>
        <dbReference type="ARBA" id="ARBA00022692"/>
    </source>
</evidence>
<dbReference type="Proteomes" id="UP000190286">
    <property type="component" value="Unassembled WGS sequence"/>
</dbReference>
<evidence type="ECO:0000259" key="7">
    <source>
        <dbReference type="Pfam" id="PF04239"/>
    </source>
</evidence>
<keyword evidence="3" id="KW-1003">Cell membrane</keyword>
<gene>
    <name evidence="8" type="ORF">SAMN02745178_00796</name>
</gene>
<dbReference type="EMBL" id="FUYF01000003">
    <property type="protein sequence ID" value="SKA78534.1"/>
    <property type="molecule type" value="Genomic_DNA"/>
</dbReference>
<name>A0A1T4WMH3_9FIRM</name>
<dbReference type="PANTHER" id="PTHR34582">
    <property type="entry name" value="UPF0702 TRANSMEMBRANE PROTEIN YCAP"/>
    <property type="match status" value="1"/>
</dbReference>
<evidence type="ECO:0000256" key="3">
    <source>
        <dbReference type="ARBA" id="ARBA00022475"/>
    </source>
</evidence>
<dbReference type="OrthoDB" id="1682423at2"/>
<accession>A0A1T4WMH3</accession>
<dbReference type="GeneID" id="93337281"/>
<dbReference type="RefSeq" id="WP_078783794.1">
    <property type="nucleotide sequence ID" value="NZ_CABIYV010000004.1"/>
</dbReference>
<evidence type="ECO:0000313" key="9">
    <source>
        <dbReference type="Proteomes" id="UP000190286"/>
    </source>
</evidence>
<proteinExistence type="inferred from homology"/>
<keyword evidence="5" id="KW-1133">Transmembrane helix</keyword>
<dbReference type="Pfam" id="PF04239">
    <property type="entry name" value="DUF421"/>
    <property type="match status" value="1"/>
</dbReference>
<protein>
    <submittedName>
        <fullName evidence="8">Uncharacterized membrane protein YcaP, DUF421 family</fullName>
    </submittedName>
</protein>
<reference evidence="8 9" key="1">
    <citation type="submission" date="2017-02" db="EMBL/GenBank/DDBJ databases">
        <authorList>
            <person name="Peterson S.W."/>
        </authorList>
    </citation>
    <scope>NUCLEOTIDE SEQUENCE [LARGE SCALE GENOMIC DNA]</scope>
    <source>
        <strain evidence="8 9">ATCC 27749</strain>
    </source>
</reference>
<evidence type="ECO:0000256" key="1">
    <source>
        <dbReference type="ARBA" id="ARBA00004651"/>
    </source>
</evidence>
<evidence type="ECO:0000256" key="2">
    <source>
        <dbReference type="ARBA" id="ARBA00006448"/>
    </source>
</evidence>
<sequence length="216" mass="23509">MISSVVRTVLVYLAVVVAMRLMGKRQLGELQPAELVTTLLISNVASICIDEPDLPLSASLVPIFLITALEILNSTLVWFCPKYAQLLLGKPVTIIRNGEILQDELAQLRITASDLAEALRGKDIFSPKDVYWGVIEPNGSITAAPMPQDGGEPPMLPLLIDKAVYKENLAFFGMDTAALDALLRREQTTREAVLLLLYNGKKSILIQKKAAPKGAA</sequence>
<dbReference type="InterPro" id="IPR007353">
    <property type="entry name" value="DUF421"/>
</dbReference>
<evidence type="ECO:0000313" key="8">
    <source>
        <dbReference type="EMBL" id="SKA78534.1"/>
    </source>
</evidence>
<keyword evidence="9" id="KW-1185">Reference proteome</keyword>
<dbReference type="GO" id="GO:0005886">
    <property type="term" value="C:plasma membrane"/>
    <property type="evidence" value="ECO:0007669"/>
    <property type="project" value="UniProtKB-SubCell"/>
</dbReference>
<dbReference type="STRING" id="745368.SAMN02745178_00796"/>
<keyword evidence="6" id="KW-0472">Membrane</keyword>
<dbReference type="PANTHER" id="PTHR34582:SF6">
    <property type="entry name" value="UPF0702 TRANSMEMBRANE PROTEIN YCAP"/>
    <property type="match status" value="1"/>
</dbReference>
<evidence type="ECO:0000256" key="6">
    <source>
        <dbReference type="ARBA" id="ARBA00023136"/>
    </source>
</evidence>
<comment type="similarity">
    <text evidence="2">Belongs to the UPF0702 family.</text>
</comment>
<evidence type="ECO:0000256" key="5">
    <source>
        <dbReference type="ARBA" id="ARBA00022989"/>
    </source>
</evidence>
<keyword evidence="4" id="KW-0812">Transmembrane</keyword>
<organism evidence="8 9">
    <name type="scientific">Gemmiger formicilis</name>
    <dbReference type="NCBI Taxonomy" id="745368"/>
    <lineage>
        <taxon>Bacteria</taxon>
        <taxon>Bacillati</taxon>
        <taxon>Bacillota</taxon>
        <taxon>Clostridia</taxon>
        <taxon>Eubacteriales</taxon>
        <taxon>Gemmiger</taxon>
    </lineage>
</organism>
<dbReference type="AlphaFoldDB" id="A0A1T4WMH3"/>
<feature type="domain" description="YetF C-terminal" evidence="7">
    <location>
        <begin position="84"/>
        <end position="195"/>
    </location>
</feature>
<dbReference type="InterPro" id="IPR023090">
    <property type="entry name" value="UPF0702_alpha/beta_dom_sf"/>
</dbReference>